<keyword evidence="2" id="KW-1185">Reference proteome</keyword>
<sequence>MTAVPGGPIGAGTCATLLNDALKWCLLPGDKPQVARAARIPRKGPSEGGWLLELRGRTMDGQQYVSELFVVRAGNEQPQAAFGVYWTGLGFEGSPFGPDNTRIPQNACPGR</sequence>
<name>A0A9W6I4G5_9ACTN</name>
<dbReference type="Proteomes" id="UP001143474">
    <property type="component" value="Unassembled WGS sequence"/>
</dbReference>
<evidence type="ECO:0000313" key="1">
    <source>
        <dbReference type="EMBL" id="GLK11512.1"/>
    </source>
</evidence>
<dbReference type="EMBL" id="BSEV01000011">
    <property type="protein sequence ID" value="GLK11512.1"/>
    <property type="molecule type" value="Genomic_DNA"/>
</dbReference>
<dbReference type="AlphaFoldDB" id="A0A9W6I4G5"/>
<reference evidence="1" key="2">
    <citation type="submission" date="2023-01" db="EMBL/GenBank/DDBJ databases">
        <authorList>
            <person name="Sun Q."/>
            <person name="Evtushenko L."/>
        </authorList>
    </citation>
    <scope>NUCLEOTIDE SEQUENCE</scope>
    <source>
        <strain evidence="1">VKM Ac-2007</strain>
    </source>
</reference>
<accession>A0A9W6I4G5</accession>
<comment type="caution">
    <text evidence="1">The sequence shown here is derived from an EMBL/GenBank/DDBJ whole genome shotgun (WGS) entry which is preliminary data.</text>
</comment>
<protein>
    <submittedName>
        <fullName evidence="1">Uncharacterized protein</fullName>
    </submittedName>
</protein>
<evidence type="ECO:0000313" key="2">
    <source>
        <dbReference type="Proteomes" id="UP001143474"/>
    </source>
</evidence>
<gene>
    <name evidence="1" type="ORF">GCM10017600_49190</name>
</gene>
<organism evidence="1 2">
    <name type="scientific">Streptosporangium carneum</name>
    <dbReference type="NCBI Taxonomy" id="47481"/>
    <lineage>
        <taxon>Bacteria</taxon>
        <taxon>Bacillati</taxon>
        <taxon>Actinomycetota</taxon>
        <taxon>Actinomycetes</taxon>
        <taxon>Streptosporangiales</taxon>
        <taxon>Streptosporangiaceae</taxon>
        <taxon>Streptosporangium</taxon>
    </lineage>
</organism>
<reference evidence="1" key="1">
    <citation type="journal article" date="2014" name="Int. J. Syst. Evol. Microbiol.">
        <title>Complete genome sequence of Corynebacterium casei LMG S-19264T (=DSM 44701T), isolated from a smear-ripened cheese.</title>
        <authorList>
            <consortium name="US DOE Joint Genome Institute (JGI-PGF)"/>
            <person name="Walter F."/>
            <person name="Albersmeier A."/>
            <person name="Kalinowski J."/>
            <person name="Ruckert C."/>
        </authorList>
    </citation>
    <scope>NUCLEOTIDE SEQUENCE</scope>
    <source>
        <strain evidence="1">VKM Ac-2007</strain>
    </source>
</reference>
<proteinExistence type="predicted"/>